<dbReference type="KEGG" id="cgv:CGLAU_11900"/>
<dbReference type="RefSeq" id="WP_157731386.1">
    <property type="nucleotide sequence ID" value="NZ_CP019688.1"/>
</dbReference>
<dbReference type="Proteomes" id="UP000217209">
    <property type="component" value="Chromosome"/>
</dbReference>
<sequence length="57" mass="6084">MNTNTTGKQDIILGVIVFLAGFLALGFATSSLSLLTAVVSWIAGIYMIIRGVRKNRA</sequence>
<keyword evidence="3" id="KW-1185">Reference proteome</keyword>
<organism evidence="2 3">
    <name type="scientific">Corynebacterium glaucum</name>
    <dbReference type="NCBI Taxonomy" id="187491"/>
    <lineage>
        <taxon>Bacteria</taxon>
        <taxon>Bacillati</taxon>
        <taxon>Actinomycetota</taxon>
        <taxon>Actinomycetes</taxon>
        <taxon>Mycobacteriales</taxon>
        <taxon>Corynebacteriaceae</taxon>
        <taxon>Corynebacterium</taxon>
    </lineage>
</organism>
<keyword evidence="1" id="KW-1133">Transmembrane helix</keyword>
<dbReference type="AlphaFoldDB" id="A0A1Q2HZN4"/>
<gene>
    <name evidence="2" type="ORF">CGLAU_11900</name>
</gene>
<accession>A0A1Q2HZN4</accession>
<feature type="transmembrane region" description="Helical" evidence="1">
    <location>
        <begin position="12"/>
        <end position="28"/>
    </location>
</feature>
<reference evidence="2 3" key="1">
    <citation type="submission" date="2016-12" db="EMBL/GenBank/DDBJ databases">
        <authorList>
            <person name="Song W.-J."/>
            <person name="Kurnit D.M."/>
        </authorList>
    </citation>
    <scope>NUCLEOTIDE SEQUENCE [LARGE SCALE GENOMIC DNA]</scope>
    <source>
        <strain evidence="2 3">DSM 30827</strain>
    </source>
</reference>
<dbReference type="EMBL" id="CP019688">
    <property type="protein sequence ID" value="AQQ16308.1"/>
    <property type="molecule type" value="Genomic_DNA"/>
</dbReference>
<evidence type="ECO:0000256" key="1">
    <source>
        <dbReference type="SAM" id="Phobius"/>
    </source>
</evidence>
<protein>
    <submittedName>
        <fullName evidence="2">Uncharacterized protein</fullName>
    </submittedName>
</protein>
<keyword evidence="1" id="KW-0812">Transmembrane</keyword>
<name>A0A1Q2HZN4_9CORY</name>
<evidence type="ECO:0000313" key="3">
    <source>
        <dbReference type="Proteomes" id="UP000217209"/>
    </source>
</evidence>
<evidence type="ECO:0000313" key="2">
    <source>
        <dbReference type="EMBL" id="AQQ16308.1"/>
    </source>
</evidence>
<proteinExistence type="predicted"/>
<keyword evidence="1" id="KW-0472">Membrane</keyword>
<feature type="transmembrane region" description="Helical" evidence="1">
    <location>
        <begin position="34"/>
        <end position="52"/>
    </location>
</feature>